<protein>
    <recommendedName>
        <fullName evidence="9">MFS transporter</fullName>
    </recommendedName>
</protein>
<evidence type="ECO:0000256" key="5">
    <source>
        <dbReference type="ARBA" id="ARBA00023136"/>
    </source>
</evidence>
<evidence type="ECO:0000256" key="4">
    <source>
        <dbReference type="ARBA" id="ARBA00022989"/>
    </source>
</evidence>
<evidence type="ECO:0000313" key="7">
    <source>
        <dbReference type="EMBL" id="PRY32136.1"/>
    </source>
</evidence>
<keyword evidence="2" id="KW-0813">Transport</keyword>
<sequence>MPSLTAAAMGSVPPDRGGIASGTVSTARQLGFAIGIAVLATAFNAGATASLASAGVPDPAAVADALSAGRAAPGPAAVPAALHDAALAGLDRVFLLSGALAAAGALAVIVLVRAVRDSATPPATESTTGMRKAHA</sequence>
<keyword evidence="3 6" id="KW-0812">Transmembrane</keyword>
<dbReference type="PANTHER" id="PTHR42718:SF9">
    <property type="entry name" value="MAJOR FACILITATOR SUPERFAMILY MULTIDRUG TRANSPORTER MFSC"/>
    <property type="match status" value="1"/>
</dbReference>
<feature type="transmembrane region" description="Helical" evidence="6">
    <location>
        <begin position="93"/>
        <end position="112"/>
    </location>
</feature>
<dbReference type="RefSeq" id="WP_245908046.1">
    <property type="nucleotide sequence ID" value="NZ_PVZG01000002.1"/>
</dbReference>
<dbReference type="Proteomes" id="UP000239209">
    <property type="component" value="Unassembled WGS sequence"/>
</dbReference>
<comment type="caution">
    <text evidence="7">The sequence shown here is derived from an EMBL/GenBank/DDBJ whole genome shotgun (WGS) entry which is preliminary data.</text>
</comment>
<organism evidence="7 8">
    <name type="scientific">Pseudosporangium ferrugineum</name>
    <dbReference type="NCBI Taxonomy" id="439699"/>
    <lineage>
        <taxon>Bacteria</taxon>
        <taxon>Bacillati</taxon>
        <taxon>Actinomycetota</taxon>
        <taxon>Actinomycetes</taxon>
        <taxon>Micromonosporales</taxon>
        <taxon>Micromonosporaceae</taxon>
        <taxon>Pseudosporangium</taxon>
    </lineage>
</organism>
<keyword evidence="5 6" id="KW-0472">Membrane</keyword>
<keyword evidence="4 6" id="KW-1133">Transmembrane helix</keyword>
<name>A0A2T0SFE0_9ACTN</name>
<evidence type="ECO:0008006" key="9">
    <source>
        <dbReference type="Google" id="ProtNLM"/>
    </source>
</evidence>
<proteinExistence type="predicted"/>
<evidence type="ECO:0000256" key="3">
    <source>
        <dbReference type="ARBA" id="ARBA00022692"/>
    </source>
</evidence>
<comment type="subcellular location">
    <subcellularLocation>
        <location evidence="1">Membrane</location>
        <topology evidence="1">Multi-pass membrane protein</topology>
    </subcellularLocation>
</comment>
<evidence type="ECO:0000256" key="6">
    <source>
        <dbReference type="SAM" id="Phobius"/>
    </source>
</evidence>
<dbReference type="SUPFAM" id="SSF103473">
    <property type="entry name" value="MFS general substrate transporter"/>
    <property type="match status" value="1"/>
</dbReference>
<dbReference type="GO" id="GO:0016020">
    <property type="term" value="C:membrane"/>
    <property type="evidence" value="ECO:0007669"/>
    <property type="project" value="UniProtKB-SubCell"/>
</dbReference>
<gene>
    <name evidence="7" type="ORF">CLV70_102347</name>
</gene>
<dbReference type="InterPro" id="IPR036259">
    <property type="entry name" value="MFS_trans_sf"/>
</dbReference>
<keyword evidence="8" id="KW-1185">Reference proteome</keyword>
<dbReference type="AlphaFoldDB" id="A0A2T0SFE0"/>
<accession>A0A2T0SFE0</accession>
<dbReference type="EMBL" id="PVZG01000002">
    <property type="protein sequence ID" value="PRY32136.1"/>
    <property type="molecule type" value="Genomic_DNA"/>
</dbReference>
<evidence type="ECO:0000256" key="1">
    <source>
        <dbReference type="ARBA" id="ARBA00004141"/>
    </source>
</evidence>
<evidence type="ECO:0000256" key="2">
    <source>
        <dbReference type="ARBA" id="ARBA00022448"/>
    </source>
</evidence>
<dbReference type="PANTHER" id="PTHR42718">
    <property type="entry name" value="MAJOR FACILITATOR SUPERFAMILY MULTIDRUG TRANSPORTER MFSC"/>
    <property type="match status" value="1"/>
</dbReference>
<reference evidence="7 8" key="1">
    <citation type="submission" date="2018-03" db="EMBL/GenBank/DDBJ databases">
        <title>Genomic Encyclopedia of Archaeal and Bacterial Type Strains, Phase II (KMG-II): from individual species to whole genera.</title>
        <authorList>
            <person name="Goeker M."/>
        </authorList>
    </citation>
    <scope>NUCLEOTIDE SEQUENCE [LARGE SCALE GENOMIC DNA]</scope>
    <source>
        <strain evidence="7 8">DSM 45348</strain>
    </source>
</reference>
<evidence type="ECO:0000313" key="8">
    <source>
        <dbReference type="Proteomes" id="UP000239209"/>
    </source>
</evidence>